<protein>
    <submittedName>
        <fullName evidence="1">Uncharacterized protein</fullName>
    </submittedName>
</protein>
<accession>A0AC59ZLY7</accession>
<dbReference type="Proteomes" id="UP001162501">
    <property type="component" value="Chromosome 3"/>
</dbReference>
<sequence length="67" mass="7065">MVPKPDSSAVPSEVSLEIGTVSPSGFVDAGQRGSCLLLRILEDLSAVRTARNTGPEDSDLLCYWVAS</sequence>
<reference evidence="1" key="1">
    <citation type="submission" date="2023-05" db="EMBL/GenBank/DDBJ databases">
        <authorList>
            <consortium name="ELIXIR-Norway"/>
        </authorList>
    </citation>
    <scope>NUCLEOTIDE SEQUENCE</scope>
</reference>
<proteinExistence type="predicted"/>
<gene>
    <name evidence="1" type="ORF">MRATA1EN22A_LOCUS19804</name>
</gene>
<organism evidence="1 2">
    <name type="scientific">Rangifer tarandus platyrhynchus</name>
    <name type="common">Svalbard reindeer</name>
    <dbReference type="NCBI Taxonomy" id="3082113"/>
    <lineage>
        <taxon>Eukaryota</taxon>
        <taxon>Metazoa</taxon>
        <taxon>Chordata</taxon>
        <taxon>Craniata</taxon>
        <taxon>Vertebrata</taxon>
        <taxon>Euteleostomi</taxon>
        <taxon>Mammalia</taxon>
        <taxon>Eutheria</taxon>
        <taxon>Laurasiatheria</taxon>
        <taxon>Artiodactyla</taxon>
        <taxon>Ruminantia</taxon>
        <taxon>Pecora</taxon>
        <taxon>Cervidae</taxon>
        <taxon>Odocoileinae</taxon>
        <taxon>Rangifer</taxon>
    </lineage>
</organism>
<evidence type="ECO:0000313" key="1">
    <source>
        <dbReference type="EMBL" id="CAN0454051.1"/>
    </source>
</evidence>
<dbReference type="EMBL" id="OX596087">
    <property type="protein sequence ID" value="CAN0454051.1"/>
    <property type="molecule type" value="Genomic_DNA"/>
</dbReference>
<name>A0AC59ZLY7_RANTA</name>
<reference evidence="1" key="2">
    <citation type="submission" date="2025-03" db="EMBL/GenBank/DDBJ databases">
        <authorList>
            <consortium name="ELIXIR-Norway"/>
            <consortium name="Elixir Norway"/>
        </authorList>
    </citation>
    <scope>NUCLEOTIDE SEQUENCE</scope>
</reference>
<evidence type="ECO:0000313" key="2">
    <source>
        <dbReference type="Proteomes" id="UP001162501"/>
    </source>
</evidence>